<dbReference type="RefSeq" id="WP_006099897.1">
    <property type="nucleotide sequence ID" value="NZ_DS989845.1"/>
</dbReference>
<evidence type="ECO:0000259" key="2">
    <source>
        <dbReference type="Pfam" id="PF05685"/>
    </source>
</evidence>
<feature type="compositionally biased region" description="Basic and acidic residues" evidence="1">
    <location>
        <begin position="231"/>
        <end position="282"/>
    </location>
</feature>
<dbReference type="OrthoDB" id="278499at2"/>
<feature type="domain" description="Putative restriction endonuclease" evidence="2">
    <location>
        <begin position="27"/>
        <end position="196"/>
    </location>
</feature>
<dbReference type="InterPro" id="IPR008538">
    <property type="entry name" value="Uma2"/>
</dbReference>
<dbReference type="PANTHER" id="PTHR33352:SF3">
    <property type="entry name" value="SLR1612 PROTEIN"/>
    <property type="match status" value="1"/>
</dbReference>
<keyword evidence="4" id="KW-1185">Reference proteome</keyword>
<dbReference type="Proteomes" id="UP000003835">
    <property type="component" value="Unassembled WGS sequence"/>
</dbReference>
<organism evidence="3 4">
    <name type="scientific">Coleofasciculus chthonoplastes PCC 7420</name>
    <dbReference type="NCBI Taxonomy" id="118168"/>
    <lineage>
        <taxon>Bacteria</taxon>
        <taxon>Bacillati</taxon>
        <taxon>Cyanobacteriota</taxon>
        <taxon>Cyanophyceae</taxon>
        <taxon>Coleofasciculales</taxon>
        <taxon>Coleofasciculaceae</taxon>
        <taxon>Coleofasciculus</taxon>
    </lineage>
</organism>
<dbReference type="STRING" id="118168.MC7420_1943"/>
<evidence type="ECO:0000313" key="4">
    <source>
        <dbReference type="Proteomes" id="UP000003835"/>
    </source>
</evidence>
<dbReference type="Pfam" id="PF05685">
    <property type="entry name" value="Uma2"/>
    <property type="match status" value="1"/>
</dbReference>
<dbReference type="AlphaFoldDB" id="B4VMX7"/>
<proteinExistence type="predicted"/>
<gene>
    <name evidence="3" type="ORF">MC7420_1943</name>
</gene>
<evidence type="ECO:0000313" key="3">
    <source>
        <dbReference type="EMBL" id="EDX76940.1"/>
    </source>
</evidence>
<dbReference type="EMBL" id="DS989845">
    <property type="protein sequence ID" value="EDX76940.1"/>
    <property type="molecule type" value="Genomic_DNA"/>
</dbReference>
<dbReference type="PANTHER" id="PTHR33352">
    <property type="entry name" value="SLR1095 PROTEIN"/>
    <property type="match status" value="1"/>
</dbReference>
<name>B4VMX7_9CYAN</name>
<dbReference type="eggNOG" id="COG4636">
    <property type="taxonomic scope" value="Bacteria"/>
</dbReference>
<protein>
    <recommendedName>
        <fullName evidence="2">Putative restriction endonuclease domain-containing protein</fullName>
    </recommendedName>
</protein>
<feature type="region of interest" description="Disordered" evidence="1">
    <location>
        <begin position="231"/>
        <end position="292"/>
    </location>
</feature>
<sequence>MTQTKIDLPPAFPDHTQLPESDGTFVKNFQEHPQSLILTDSIGSVLQQLHPDGDYAIGQDCGIYWRETEPPEKGAEAPDWFYVPNVPPLLNGEIRRSYVLWRELMAPMIALEFASGNGDEERDATPLSVSAEGETTKPGKFWVYERIIRIPYYGIFEVKTRKMEVYNWLNFSYQKLQPNERGHYPITPLGVELGLWHGTYQNQTQYWLRWWDSEGNLLLIGEERAQLERQRAEQERQRAEQERQRAEQERQRAEQERQRAEQEHQRAEQAEQKSARLAERLRAMGIDPDSEE</sequence>
<dbReference type="HOGENOM" id="CLU_075279_2_1_3"/>
<accession>B4VMX7</accession>
<evidence type="ECO:0000256" key="1">
    <source>
        <dbReference type="SAM" id="MobiDB-lite"/>
    </source>
</evidence>
<reference evidence="3 4" key="1">
    <citation type="submission" date="2008-07" db="EMBL/GenBank/DDBJ databases">
        <authorList>
            <person name="Tandeau de Marsac N."/>
            <person name="Ferriera S."/>
            <person name="Johnson J."/>
            <person name="Kravitz S."/>
            <person name="Beeson K."/>
            <person name="Sutton G."/>
            <person name="Rogers Y.-H."/>
            <person name="Friedman R."/>
            <person name="Frazier M."/>
            <person name="Venter J.C."/>
        </authorList>
    </citation>
    <scope>NUCLEOTIDE SEQUENCE [LARGE SCALE GENOMIC DNA]</scope>
    <source>
        <strain evidence="3 4">PCC 7420</strain>
    </source>
</reference>